<sequence length="81" mass="9630">MRELTEKQPNFLHEKERCYKTEAHFFFTTFYNLNWDANGKIPAEEVANRVNSTLEKHLVNKGKFGVNNVLQKNFIVEQKQK</sequence>
<comment type="caution">
    <text evidence="1">The sequence shown here is derived from an EMBL/GenBank/DDBJ whole genome shotgun (WGS) entry which is preliminary data.</text>
</comment>
<proteinExistence type="predicted"/>
<reference evidence="1 2" key="1">
    <citation type="journal article" date="2019" name="Nat. Med.">
        <title>A library of human gut bacterial isolates paired with longitudinal multiomics data enables mechanistic microbiome research.</title>
        <authorList>
            <person name="Poyet M."/>
            <person name="Groussin M."/>
            <person name="Gibbons S.M."/>
            <person name="Avila-Pacheco J."/>
            <person name="Jiang X."/>
            <person name="Kearney S.M."/>
            <person name="Perrotta A.R."/>
            <person name="Berdy B."/>
            <person name="Zhao S."/>
            <person name="Lieberman T.D."/>
            <person name="Swanson P.K."/>
            <person name="Smith M."/>
            <person name="Roesemann S."/>
            <person name="Alexander J.E."/>
            <person name="Rich S.A."/>
            <person name="Livny J."/>
            <person name="Vlamakis H."/>
            <person name="Clish C."/>
            <person name="Bullock K."/>
            <person name="Deik A."/>
            <person name="Scott J."/>
            <person name="Pierce K.A."/>
            <person name="Xavier R.J."/>
            <person name="Alm E.J."/>
        </authorList>
    </citation>
    <scope>NUCLEOTIDE SEQUENCE [LARGE SCALE GENOMIC DNA]</scope>
    <source>
        <strain evidence="1 2">BIOML-A7</strain>
    </source>
</reference>
<gene>
    <name evidence="1" type="ORF">F2Z29_03450</name>
</gene>
<protein>
    <submittedName>
        <fullName evidence="1">Uncharacterized protein</fullName>
    </submittedName>
</protein>
<name>A0A642KXL8_BACFG</name>
<dbReference type="Proteomes" id="UP000436803">
    <property type="component" value="Unassembled WGS sequence"/>
</dbReference>
<evidence type="ECO:0000313" key="2">
    <source>
        <dbReference type="Proteomes" id="UP000436803"/>
    </source>
</evidence>
<evidence type="ECO:0000313" key="1">
    <source>
        <dbReference type="EMBL" id="KAA5177979.1"/>
    </source>
</evidence>
<dbReference type="EMBL" id="VWAW01000002">
    <property type="protein sequence ID" value="KAA5177979.1"/>
    <property type="molecule type" value="Genomic_DNA"/>
</dbReference>
<organism evidence="1 2">
    <name type="scientific">Bacteroides fragilis</name>
    <dbReference type="NCBI Taxonomy" id="817"/>
    <lineage>
        <taxon>Bacteria</taxon>
        <taxon>Pseudomonadati</taxon>
        <taxon>Bacteroidota</taxon>
        <taxon>Bacteroidia</taxon>
        <taxon>Bacteroidales</taxon>
        <taxon>Bacteroidaceae</taxon>
        <taxon>Bacteroides</taxon>
    </lineage>
</organism>
<accession>A0A642KXL8</accession>
<dbReference type="AlphaFoldDB" id="A0A642KXL8"/>